<gene>
    <name evidence="1" type="ordered locus">Ngar_c27760</name>
</gene>
<dbReference type="EMBL" id="CP002408">
    <property type="protein sequence ID" value="AFU59697.1"/>
    <property type="molecule type" value="Genomic_DNA"/>
</dbReference>
<name>K0ILV2_NITGG</name>
<organism evidence="1 2">
    <name type="scientific">Nitrososphaera gargensis (strain Ga9.2)</name>
    <dbReference type="NCBI Taxonomy" id="1237085"/>
    <lineage>
        <taxon>Archaea</taxon>
        <taxon>Nitrososphaerota</taxon>
        <taxon>Nitrososphaeria</taxon>
        <taxon>Nitrososphaerales</taxon>
        <taxon>Nitrososphaeraceae</taxon>
        <taxon>Nitrososphaera</taxon>
    </lineage>
</organism>
<dbReference type="GeneID" id="13794795"/>
<keyword evidence="2" id="KW-1185">Reference proteome</keyword>
<evidence type="ECO:0000313" key="2">
    <source>
        <dbReference type="Proteomes" id="UP000008037"/>
    </source>
</evidence>
<dbReference type="Proteomes" id="UP000008037">
    <property type="component" value="Chromosome"/>
</dbReference>
<accession>K0ILV2</accession>
<evidence type="ECO:0000313" key="1">
    <source>
        <dbReference type="EMBL" id="AFU59697.1"/>
    </source>
</evidence>
<dbReference type="AlphaFoldDB" id="K0ILV2"/>
<dbReference type="BioCyc" id="CNIT1237085:G1324-2776-MONOMER"/>
<dbReference type="KEGG" id="nga:Ngar_c27760"/>
<sequence length="82" mass="9813">MSNPITYRYQLTCFHESKYISTRQVPENGEVPWHEGDSWHVLTGFDLEYKYKQALEELQDKTGMSERKIIETIMCERLQELL</sequence>
<dbReference type="InParanoid" id="K0ILV2"/>
<dbReference type="RefSeq" id="WP_015020232.1">
    <property type="nucleotide sequence ID" value="NC_018719.1"/>
</dbReference>
<protein>
    <submittedName>
        <fullName evidence="1">Uncharacterized protein</fullName>
    </submittedName>
</protein>
<dbReference type="HOGENOM" id="CLU_2550387_0_0_2"/>
<proteinExistence type="predicted"/>
<reference evidence="1 2" key="1">
    <citation type="journal article" date="2012" name="Environ. Microbiol.">
        <title>The genome of the ammonia-oxidizing Candidatus Nitrososphaera gargensis: insights into metabolic versatility and environmental adaptations.</title>
        <authorList>
            <person name="Spang A."/>
            <person name="Poehlein A."/>
            <person name="Offre P."/>
            <person name="Zumbragel S."/>
            <person name="Haider S."/>
            <person name="Rychlik N."/>
            <person name="Nowka B."/>
            <person name="Schmeisser C."/>
            <person name="Lebedeva E.V."/>
            <person name="Rattei T."/>
            <person name="Bohm C."/>
            <person name="Schmid M."/>
            <person name="Galushko A."/>
            <person name="Hatzenpichler R."/>
            <person name="Weinmaier T."/>
            <person name="Daniel R."/>
            <person name="Schleper C."/>
            <person name="Spieck E."/>
            <person name="Streit W."/>
            <person name="Wagner M."/>
        </authorList>
    </citation>
    <scope>NUCLEOTIDE SEQUENCE [LARGE SCALE GENOMIC DNA]</scope>
    <source>
        <strain evidence="2">Ga9.2</strain>
    </source>
</reference>